<evidence type="ECO:0000313" key="2">
    <source>
        <dbReference type="Proteomes" id="UP000466848"/>
    </source>
</evidence>
<organism evidence="1 2">
    <name type="scientific">Aminipila butyrica</name>
    <dbReference type="NCBI Taxonomy" id="433296"/>
    <lineage>
        <taxon>Bacteria</taxon>
        <taxon>Bacillati</taxon>
        <taxon>Bacillota</taxon>
        <taxon>Clostridia</taxon>
        <taxon>Peptostreptococcales</taxon>
        <taxon>Anaerovoracaceae</taxon>
        <taxon>Aminipila</taxon>
    </lineage>
</organism>
<protein>
    <submittedName>
        <fullName evidence="1">Uncharacterized protein</fullName>
    </submittedName>
</protein>
<accession>A0A858BT18</accession>
<dbReference type="AlphaFoldDB" id="A0A858BT18"/>
<gene>
    <name evidence="1" type="ORF">Ami103574_02390</name>
</gene>
<evidence type="ECO:0000313" key="1">
    <source>
        <dbReference type="EMBL" id="QIB68228.1"/>
    </source>
</evidence>
<dbReference type="RefSeq" id="WP_163065148.1">
    <property type="nucleotide sequence ID" value="NZ_CP048649.1"/>
</dbReference>
<dbReference type="KEGG" id="abut:Ami103574_02390"/>
<keyword evidence="2" id="KW-1185">Reference proteome</keyword>
<name>A0A858BT18_9FIRM</name>
<proteinExistence type="predicted"/>
<dbReference type="Proteomes" id="UP000466848">
    <property type="component" value="Chromosome"/>
</dbReference>
<sequence length="65" mass="7494">MTKFEVLKSITDVKEFSSVVFELSKDKQTPQEIENLLTEEITEKELQMLKSIAQTDYPLSLDGKQ</sequence>
<dbReference type="EMBL" id="CP048649">
    <property type="protein sequence ID" value="QIB68228.1"/>
    <property type="molecule type" value="Genomic_DNA"/>
</dbReference>
<reference evidence="1 2" key="1">
    <citation type="submission" date="2020-02" db="EMBL/GenBank/DDBJ databases">
        <authorList>
            <person name="Kim Y.B."/>
            <person name="Roh S.W."/>
        </authorList>
    </citation>
    <scope>NUCLEOTIDE SEQUENCE [LARGE SCALE GENOMIC DNA]</scope>
    <source>
        <strain evidence="1 2">DSM 103574</strain>
    </source>
</reference>